<reference evidence="2 3" key="1">
    <citation type="journal article" date="2013" name="Genome Announc.">
        <title>Draft genome sequences for three mercury-methylating, sulfate-reducing bacteria.</title>
        <authorList>
            <person name="Brown S.D."/>
            <person name="Hurt R.A.Jr."/>
            <person name="Gilmour C.C."/>
            <person name="Elias D.A."/>
        </authorList>
    </citation>
    <scope>NUCLEOTIDE SEQUENCE [LARGE SCALE GENOMIC DNA]</scope>
    <source>
        <strain evidence="2 3">DSM 16529</strain>
    </source>
</reference>
<evidence type="ECO:0008006" key="4">
    <source>
        <dbReference type="Google" id="ProtNLM"/>
    </source>
</evidence>
<keyword evidence="3" id="KW-1185">Reference proteome</keyword>
<feature type="chain" id="PRO_5004544387" description="Nucleic acid binding OB-fold tRNA/helicase-type" evidence="1">
    <location>
        <begin position="26"/>
        <end position="173"/>
    </location>
</feature>
<evidence type="ECO:0000313" key="3">
    <source>
        <dbReference type="Proteomes" id="UP000014975"/>
    </source>
</evidence>
<accession>S7T8B1</accession>
<dbReference type="PROSITE" id="PS51257">
    <property type="entry name" value="PROKAR_LIPOPROTEIN"/>
    <property type="match status" value="1"/>
</dbReference>
<protein>
    <recommendedName>
        <fullName evidence="4">Nucleic acid binding OB-fold tRNA/helicase-type</fullName>
    </recommendedName>
</protein>
<organism evidence="2 3">
    <name type="scientific">Alkalidesulfovibrio alkalitolerans DSM 16529</name>
    <dbReference type="NCBI Taxonomy" id="1121439"/>
    <lineage>
        <taxon>Bacteria</taxon>
        <taxon>Pseudomonadati</taxon>
        <taxon>Thermodesulfobacteriota</taxon>
        <taxon>Desulfovibrionia</taxon>
        <taxon>Desulfovibrionales</taxon>
        <taxon>Desulfovibrionaceae</taxon>
        <taxon>Alkalidesulfovibrio</taxon>
    </lineage>
</organism>
<sequence length="173" mass="18718">MPNTRTSVLSLTIRAALLLTVLGLAACGGEAAKGPGGVTGWEQGGEFDRLYSIAEFDKIKGYFVRTVDTVPLPGMAVGVAVVVRDRADNESVTVVLGPKEYVGPLMDKLALRDGERINAYGAWARVGDKDVIIGTKIKKTETEFVKVRRTKDGMPYWAMSPDEVARELEGDDD</sequence>
<keyword evidence="1" id="KW-0732">Signal</keyword>
<dbReference type="RefSeq" id="WP_020886926.1">
    <property type="nucleotide sequence ID" value="NZ_ATHI01000026.1"/>
</dbReference>
<proteinExistence type="predicted"/>
<gene>
    <name evidence="2" type="ORF">dsat_0232</name>
</gene>
<dbReference type="OrthoDB" id="5455132at2"/>
<dbReference type="PATRIC" id="fig|1121439.3.peg.1581"/>
<feature type="signal peptide" evidence="1">
    <location>
        <begin position="1"/>
        <end position="25"/>
    </location>
</feature>
<evidence type="ECO:0000313" key="2">
    <source>
        <dbReference type="EMBL" id="EPR32791.1"/>
    </source>
</evidence>
<dbReference type="eggNOG" id="ENOG5031MME">
    <property type="taxonomic scope" value="Bacteria"/>
</dbReference>
<dbReference type="Proteomes" id="UP000014975">
    <property type="component" value="Unassembled WGS sequence"/>
</dbReference>
<comment type="caution">
    <text evidence="2">The sequence shown here is derived from an EMBL/GenBank/DDBJ whole genome shotgun (WGS) entry which is preliminary data.</text>
</comment>
<dbReference type="AlphaFoldDB" id="S7T8B1"/>
<dbReference type="EMBL" id="ATHI01000026">
    <property type="protein sequence ID" value="EPR32791.1"/>
    <property type="molecule type" value="Genomic_DNA"/>
</dbReference>
<name>S7T8B1_9BACT</name>
<evidence type="ECO:0000256" key="1">
    <source>
        <dbReference type="SAM" id="SignalP"/>
    </source>
</evidence>